<feature type="compositionally biased region" description="Polar residues" evidence="16">
    <location>
        <begin position="271"/>
        <end position="296"/>
    </location>
</feature>
<feature type="compositionally biased region" description="Low complexity" evidence="16">
    <location>
        <begin position="118"/>
        <end position="198"/>
    </location>
</feature>
<dbReference type="OrthoDB" id="2019572at2759"/>
<dbReference type="InterPro" id="IPR008427">
    <property type="entry name" value="Extracellular_membr_CFEM_dom"/>
</dbReference>
<feature type="disulfide bond" evidence="15">
    <location>
        <begin position="49"/>
        <end position="56"/>
    </location>
</feature>
<keyword evidence="10 15" id="KW-0408">Iron</keyword>
<dbReference type="Pfam" id="PF05730">
    <property type="entry name" value="CFEM"/>
    <property type="match status" value="1"/>
</dbReference>
<dbReference type="PANTHER" id="PTHR37928">
    <property type="entry name" value="CFEM DOMAIN PROTEIN (AFU_ORTHOLOGUE AFUA_6G14090)"/>
    <property type="match status" value="1"/>
</dbReference>
<feature type="chain" id="PRO_5015143184" description="CFEM domain-containing protein" evidence="18">
    <location>
        <begin position="21"/>
        <end position="315"/>
    </location>
</feature>
<dbReference type="STRING" id="158607.A0A2P5ICY8"/>
<keyword evidence="21" id="KW-1185">Reference proteome</keyword>
<dbReference type="InParanoid" id="A0A2P5ICY8"/>
<accession>A0A2P5ICY8</accession>
<comment type="caution">
    <text evidence="15">Lacks conserved residue(s) required for the propagation of feature annotation.</text>
</comment>
<dbReference type="GO" id="GO:0005576">
    <property type="term" value="C:extracellular region"/>
    <property type="evidence" value="ECO:0007669"/>
    <property type="project" value="UniProtKB-SubCell"/>
</dbReference>
<evidence type="ECO:0000256" key="14">
    <source>
        <dbReference type="ARBA" id="ARBA00023288"/>
    </source>
</evidence>
<gene>
    <name evidence="20" type="ORF">DHEL01_v201262</name>
</gene>
<dbReference type="GO" id="GO:0098552">
    <property type="term" value="C:side of membrane"/>
    <property type="evidence" value="ECO:0007669"/>
    <property type="project" value="UniProtKB-KW"/>
</dbReference>
<dbReference type="Proteomes" id="UP000094444">
    <property type="component" value="Unassembled WGS sequence"/>
</dbReference>
<evidence type="ECO:0000256" key="18">
    <source>
        <dbReference type="SAM" id="SignalP"/>
    </source>
</evidence>
<evidence type="ECO:0000256" key="16">
    <source>
        <dbReference type="SAM" id="MobiDB-lite"/>
    </source>
</evidence>
<evidence type="ECO:0000256" key="5">
    <source>
        <dbReference type="ARBA" id="ARBA00022525"/>
    </source>
</evidence>
<keyword evidence="7" id="KW-0336">GPI-anchor</keyword>
<keyword evidence="8 15" id="KW-0479">Metal-binding</keyword>
<comment type="similarity">
    <text evidence="3">Belongs to the RBT5 family.</text>
</comment>
<keyword evidence="4" id="KW-1003">Cell membrane</keyword>
<keyword evidence="17" id="KW-0812">Transmembrane</keyword>
<evidence type="ECO:0000256" key="4">
    <source>
        <dbReference type="ARBA" id="ARBA00022475"/>
    </source>
</evidence>
<comment type="subcellular location">
    <subcellularLocation>
        <location evidence="1">Cell membrane</location>
        <topology evidence="1">Lipid-anchor</topology>
        <topology evidence="1">GPI-anchor</topology>
    </subcellularLocation>
    <subcellularLocation>
        <location evidence="2">Secreted</location>
    </subcellularLocation>
</comment>
<sequence>MRTPRFLVPALLAMVGLASAQDFGALSSCAANDIFQQNCVNNMRTSVGCVPVTDQCLCGNAAFENGIRDCANQACSAEDAAAAVDFAGGFCLKATGTTAAAPETTPETTATPPPPPTTTAESETTTTPTTATEPTSVSAETTTSGPETPTASVATTQTSSTASSTASETTATSPTSSASKTTSKTTAGTEASATESASSTADAAAAGSSDSGLSVGAKAGLAVGVGAAVVAIVAFAVAYCQTRRSRRPIPRGTMQISEPLPGSGRLDDYESGTQFTTRPPKSAGANSKFSQMTELDQNARRYEDMLPRVSPRRMV</sequence>
<dbReference type="GO" id="GO:0005886">
    <property type="term" value="C:plasma membrane"/>
    <property type="evidence" value="ECO:0007669"/>
    <property type="project" value="UniProtKB-SubCell"/>
</dbReference>
<protein>
    <recommendedName>
        <fullName evidence="19">CFEM domain-containing protein</fullName>
    </recommendedName>
</protein>
<dbReference type="GO" id="GO:0046872">
    <property type="term" value="F:metal ion binding"/>
    <property type="evidence" value="ECO:0007669"/>
    <property type="project" value="UniProtKB-UniRule"/>
</dbReference>
<evidence type="ECO:0000256" key="2">
    <source>
        <dbReference type="ARBA" id="ARBA00004613"/>
    </source>
</evidence>
<evidence type="ECO:0000256" key="6">
    <source>
        <dbReference type="ARBA" id="ARBA00022617"/>
    </source>
</evidence>
<evidence type="ECO:0000256" key="13">
    <source>
        <dbReference type="ARBA" id="ARBA00023180"/>
    </source>
</evidence>
<feature type="compositionally biased region" description="Low complexity" evidence="16">
    <location>
        <begin position="98"/>
        <end position="110"/>
    </location>
</feature>
<evidence type="ECO:0000256" key="1">
    <source>
        <dbReference type="ARBA" id="ARBA00004609"/>
    </source>
</evidence>
<evidence type="ECO:0000256" key="10">
    <source>
        <dbReference type="ARBA" id="ARBA00023004"/>
    </source>
</evidence>
<dbReference type="EMBL" id="MAVT02000056">
    <property type="protein sequence ID" value="POS80339.1"/>
    <property type="molecule type" value="Genomic_DNA"/>
</dbReference>
<keyword evidence="9 18" id="KW-0732">Signal</keyword>
<keyword evidence="13" id="KW-0325">Glycoprotein</keyword>
<keyword evidence="5" id="KW-0964">Secreted</keyword>
<evidence type="ECO:0000313" key="20">
    <source>
        <dbReference type="EMBL" id="POS80339.1"/>
    </source>
</evidence>
<comment type="caution">
    <text evidence="20">The sequence shown here is derived from an EMBL/GenBank/DDBJ whole genome shotgun (WGS) entry which is preliminary data.</text>
</comment>
<evidence type="ECO:0000256" key="8">
    <source>
        <dbReference type="ARBA" id="ARBA00022723"/>
    </source>
</evidence>
<evidence type="ECO:0000256" key="9">
    <source>
        <dbReference type="ARBA" id="ARBA00022729"/>
    </source>
</evidence>
<evidence type="ECO:0000256" key="3">
    <source>
        <dbReference type="ARBA" id="ARBA00010031"/>
    </source>
</evidence>
<evidence type="ECO:0000256" key="11">
    <source>
        <dbReference type="ARBA" id="ARBA00023136"/>
    </source>
</evidence>
<keyword evidence="12 15" id="KW-1015">Disulfide bond</keyword>
<keyword evidence="11 17" id="KW-0472">Membrane</keyword>
<evidence type="ECO:0000256" key="7">
    <source>
        <dbReference type="ARBA" id="ARBA00022622"/>
    </source>
</evidence>
<feature type="region of interest" description="Disordered" evidence="16">
    <location>
        <begin position="98"/>
        <end position="198"/>
    </location>
</feature>
<dbReference type="InterPro" id="IPR051735">
    <property type="entry name" value="CFEM_domain"/>
</dbReference>
<evidence type="ECO:0000256" key="17">
    <source>
        <dbReference type="SAM" id="Phobius"/>
    </source>
</evidence>
<proteinExistence type="inferred from homology"/>
<feature type="compositionally biased region" description="Basic and acidic residues" evidence="16">
    <location>
        <begin position="297"/>
        <end position="306"/>
    </location>
</feature>
<feature type="disulfide bond" evidence="15">
    <location>
        <begin position="58"/>
        <end position="91"/>
    </location>
</feature>
<keyword evidence="17" id="KW-1133">Transmembrane helix</keyword>
<feature type="region of interest" description="Disordered" evidence="16">
    <location>
        <begin position="271"/>
        <end position="315"/>
    </location>
</feature>
<keyword evidence="6 15" id="KW-0349">Heme</keyword>
<dbReference type="PROSITE" id="PS52012">
    <property type="entry name" value="CFEM"/>
    <property type="match status" value="1"/>
</dbReference>
<dbReference type="PANTHER" id="PTHR37928:SF1">
    <property type="entry name" value="CFEM DOMAIN PROTEIN (AFU_ORTHOLOGUE AFUA_6G14090)"/>
    <property type="match status" value="1"/>
</dbReference>
<evidence type="ECO:0000313" key="21">
    <source>
        <dbReference type="Proteomes" id="UP000094444"/>
    </source>
</evidence>
<name>A0A2P5ICY8_DIAHE</name>
<reference evidence="20" key="1">
    <citation type="submission" date="2017-09" db="EMBL/GenBank/DDBJ databases">
        <title>Polyketide synthases of a Diaporthe helianthi virulent isolate.</title>
        <authorList>
            <person name="Baroncelli R."/>
        </authorList>
    </citation>
    <scope>NUCLEOTIDE SEQUENCE [LARGE SCALE GENOMIC DNA]</scope>
    <source>
        <strain evidence="20">7/96</strain>
    </source>
</reference>
<keyword evidence="14" id="KW-0449">Lipoprotein</keyword>
<feature type="binding site" description="axial binding residue" evidence="15">
    <location>
        <position position="54"/>
    </location>
    <ligand>
        <name>heme</name>
        <dbReference type="ChEBI" id="CHEBI:30413"/>
    </ligand>
    <ligandPart>
        <name>Fe</name>
        <dbReference type="ChEBI" id="CHEBI:18248"/>
    </ligandPart>
</feature>
<organism evidence="20 21">
    <name type="scientific">Diaporthe helianthi</name>
    <dbReference type="NCBI Taxonomy" id="158607"/>
    <lineage>
        <taxon>Eukaryota</taxon>
        <taxon>Fungi</taxon>
        <taxon>Dikarya</taxon>
        <taxon>Ascomycota</taxon>
        <taxon>Pezizomycotina</taxon>
        <taxon>Sordariomycetes</taxon>
        <taxon>Sordariomycetidae</taxon>
        <taxon>Diaporthales</taxon>
        <taxon>Diaporthaceae</taxon>
        <taxon>Diaporthe</taxon>
    </lineage>
</organism>
<evidence type="ECO:0000256" key="12">
    <source>
        <dbReference type="ARBA" id="ARBA00023157"/>
    </source>
</evidence>
<evidence type="ECO:0000259" key="19">
    <source>
        <dbReference type="PROSITE" id="PS52012"/>
    </source>
</evidence>
<feature type="domain" description="CFEM" evidence="19">
    <location>
        <begin position="1"/>
        <end position="127"/>
    </location>
</feature>
<evidence type="ECO:0000256" key="15">
    <source>
        <dbReference type="PROSITE-ProRule" id="PRU01356"/>
    </source>
</evidence>
<feature type="transmembrane region" description="Helical" evidence="17">
    <location>
        <begin position="219"/>
        <end position="240"/>
    </location>
</feature>
<dbReference type="SMART" id="SM00747">
    <property type="entry name" value="CFEM"/>
    <property type="match status" value="1"/>
</dbReference>
<dbReference type="AlphaFoldDB" id="A0A2P5ICY8"/>
<feature type="signal peptide" evidence="18">
    <location>
        <begin position="1"/>
        <end position="20"/>
    </location>
</feature>